<feature type="transmembrane region" description="Helical" evidence="1">
    <location>
        <begin position="796"/>
        <end position="818"/>
    </location>
</feature>
<feature type="transmembrane region" description="Helical" evidence="1">
    <location>
        <begin position="701"/>
        <end position="723"/>
    </location>
</feature>
<feature type="transmembrane region" description="Helical" evidence="1">
    <location>
        <begin position="285"/>
        <end position="304"/>
    </location>
</feature>
<feature type="transmembrane region" description="Helical" evidence="1">
    <location>
        <begin position="1141"/>
        <end position="1161"/>
    </location>
</feature>
<feature type="transmembrane region" description="Helical" evidence="1">
    <location>
        <begin position="548"/>
        <end position="567"/>
    </location>
</feature>
<dbReference type="SUPFAM" id="SSF53448">
    <property type="entry name" value="Nucleotide-diphospho-sugar transferases"/>
    <property type="match status" value="1"/>
</dbReference>
<reference evidence="2 3" key="1">
    <citation type="submission" date="2019-03" db="EMBL/GenBank/DDBJ databases">
        <title>Genomic Encyclopedia of Type Strains, Phase III (KMG-III): the genomes of soil and plant-associated and newly described type strains.</title>
        <authorList>
            <person name="Whitman W."/>
        </authorList>
    </citation>
    <scope>NUCLEOTIDE SEQUENCE [LARGE SCALE GENOMIC DNA]</scope>
    <source>
        <strain evidence="2 3">DSM 27373</strain>
    </source>
</reference>
<feature type="transmembrane region" description="Helical" evidence="1">
    <location>
        <begin position="256"/>
        <end position="279"/>
    </location>
</feature>
<keyword evidence="1" id="KW-1133">Transmembrane helix</keyword>
<keyword evidence="3" id="KW-1185">Reference proteome</keyword>
<comment type="caution">
    <text evidence="2">The sequence shown here is derived from an EMBL/GenBank/DDBJ whole genome shotgun (WGS) entry which is preliminary data.</text>
</comment>
<sequence length="1183" mass="124273">MQRTREALAAQTRAPDHIIELSAAGYRGVQDLSRSLRSGLLEDRRQARGTASQGPGGIKVTQLWRSLERQLPEGFNPRHQWLWILPAGTVPTTDALERLEERLFTVKDEERHGQIQLIGAKQLSAEIPERLVNVGLYSARSAEVLTATEPKELDQGQYDGRDAVPAVSGEAMLVHAPLFGDLGGFDPGLSGDYAAAQFCRRAREVGAHIVIEPSARVLREDPPRRDAVHRLGGALYLPGAQRVSQIRRRLADANPLAVPFLWVGMWLAALLRLIGLTVVKAPDAGAGQFFASLRALLNWAAIVHTRRFATQGRRAALARLSRDEQISSSAELLRSGRQTEARMMCSPAEVRAQRRSAMTAETVSVPRTRFTPGFYGEPEDTGERENNEDALLEIGASDGEFDEMPSRRSGDRLGLFLMLLALAGASLLAFRDLLSAEAITGGAALPVAASLPEVFAHSVSFLAADSLGTLSAADPFNLLLLALSALSFGHGSAVLVWLLILALPLSALSAWYAAGLWSTKASRRVVSALLWTAMPTLHIAVGEGRIGAVLVHVLLPVAVVATVRAVGRAAVGLGVAGSWEYATGAALLLMVLTAASPALLPLVVIVGIVLASILGRRGRPLWLIPLTSLAVAAPMIASAVLQGKNLAAVLVHEPGRALAADAAPLWQQLLGFSRAFDPAAGLASAGAAGSWLPGYLAGDFWSLRIALLIGLPLLVIALLGIFTGSRTRPLPIVAGTLLLAALGLSALVGLLAAGSDGTAVISGNPGPVVSVMLFCLLAAGMASLDRFPLAFPRVGGTITPVISTLLVLAIGASLVLFYSPRVMPGAPLTGQPLTAVNAAPTLIEAGSLRQLPATAADQGTGPAQLRTLVLSAADPGVIGELVSGEGRTLDKSRAVAAAGDLPLWAQPERVPNLLGGARDDAGLAADPMAAATTSTEFTVAEQRLASLIASLITPGALETEELMAELGVGYVLIDPSEPEVLSDAVDTAAGLVPVGVTDRGELWRAEIDEEALLPAGPGISGVPASWARIVDPQGEVQALLPSRSHALDVDLEQVTAEDGAGLDLDPQTEYLLELSTEQARRWRASWDGQALEPAAVQTEASGQTSDGSASWMQRFELPAEALTDTGAGWEGQLSAEHRSSYQLPVLITLSVFLLLVALIAVPLPRGSRMLPVADTDELEGRRG</sequence>
<dbReference type="AlphaFoldDB" id="A0A4R7G5M9"/>
<evidence type="ECO:0008006" key="4">
    <source>
        <dbReference type="Google" id="ProtNLM"/>
    </source>
</evidence>
<accession>A0A4R7G5M9</accession>
<dbReference type="Gene3D" id="3.90.550.10">
    <property type="entry name" value="Spore Coat Polysaccharide Biosynthesis Protein SpsA, Chain A"/>
    <property type="match status" value="1"/>
</dbReference>
<feature type="transmembrane region" description="Helical" evidence="1">
    <location>
        <begin position="587"/>
        <end position="614"/>
    </location>
</feature>
<proteinExistence type="predicted"/>
<evidence type="ECO:0000256" key="1">
    <source>
        <dbReference type="SAM" id="Phobius"/>
    </source>
</evidence>
<feature type="transmembrane region" description="Helical" evidence="1">
    <location>
        <begin position="413"/>
        <end position="431"/>
    </location>
</feature>
<keyword evidence="1" id="KW-0472">Membrane</keyword>
<feature type="transmembrane region" description="Helical" evidence="1">
    <location>
        <begin position="621"/>
        <end position="641"/>
    </location>
</feature>
<feature type="transmembrane region" description="Helical" evidence="1">
    <location>
        <begin position="730"/>
        <end position="753"/>
    </location>
</feature>
<feature type="transmembrane region" description="Helical" evidence="1">
    <location>
        <begin position="765"/>
        <end position="784"/>
    </location>
</feature>
<keyword evidence="1" id="KW-0812">Transmembrane</keyword>
<evidence type="ECO:0000313" key="3">
    <source>
        <dbReference type="Proteomes" id="UP000294506"/>
    </source>
</evidence>
<name>A0A4R7G5M9_9MICC</name>
<protein>
    <recommendedName>
        <fullName evidence="4">GT2 family glycosyltransferase</fullName>
    </recommendedName>
</protein>
<dbReference type="Proteomes" id="UP000294506">
    <property type="component" value="Unassembled WGS sequence"/>
</dbReference>
<feature type="transmembrane region" description="Helical" evidence="1">
    <location>
        <begin position="476"/>
        <end position="505"/>
    </location>
</feature>
<organism evidence="2 3">
    <name type="scientific">Nesterenkonia aurantiaca</name>
    <dbReference type="NCBI Taxonomy" id="1436010"/>
    <lineage>
        <taxon>Bacteria</taxon>
        <taxon>Bacillati</taxon>
        <taxon>Actinomycetota</taxon>
        <taxon>Actinomycetes</taxon>
        <taxon>Micrococcales</taxon>
        <taxon>Micrococcaceae</taxon>
        <taxon>Nesterenkonia</taxon>
    </lineage>
</organism>
<evidence type="ECO:0000313" key="2">
    <source>
        <dbReference type="EMBL" id="TDS86472.1"/>
    </source>
</evidence>
<dbReference type="EMBL" id="SOAN01000003">
    <property type="protein sequence ID" value="TDS86472.1"/>
    <property type="molecule type" value="Genomic_DNA"/>
</dbReference>
<dbReference type="InterPro" id="IPR029044">
    <property type="entry name" value="Nucleotide-diphossugar_trans"/>
</dbReference>
<gene>
    <name evidence="2" type="ORF">EV640_103162</name>
</gene>